<evidence type="ECO:0000259" key="2">
    <source>
        <dbReference type="Pfam" id="PF16220"/>
    </source>
</evidence>
<dbReference type="RefSeq" id="WP_304182028.1">
    <property type="nucleotide sequence ID" value="NZ_DRGM01000103.1"/>
</dbReference>
<dbReference type="InterPro" id="IPR012373">
    <property type="entry name" value="Ferrdict_sens_TM"/>
</dbReference>
<dbReference type="PANTHER" id="PTHR30273">
    <property type="entry name" value="PERIPLASMIC SIGNAL SENSOR AND SIGMA FACTOR ACTIVATOR FECR-RELATED"/>
    <property type="match status" value="1"/>
</dbReference>
<feature type="domain" description="FecR protein" evidence="1">
    <location>
        <begin position="126"/>
        <end position="213"/>
    </location>
</feature>
<dbReference type="AlphaFoldDB" id="A0A7V1CYK0"/>
<sequence length="326" mass="36846">MNNTCAPKTPLPEQVVQQAIAWRICLESGNAQSADMAEYRRWRLADPMHELAWQRIENMEAAFAGASKKNARLAHMTLKKTDHDIQSMSRRQALKRIAGTTLGLASVSWLADKQGAWEYLNADHATTNQRQLFTLADNSQLWLNNNSTVELNFNAHNRNIDLTRGEMQFIGSANTQPVQVTLQHGTLLCDSKQFFVRNEADHALVQVMQGSVKLAQANGLFTNQAIKAGELYKITVNSMQQLDNHIFDYSSWTAGLLSVRTMPINAFLAELSRYHRGFVKIAPNLNDYLVSGVFQLNDTNLILKTVARSARASVHYRTRWWAEIRS</sequence>
<evidence type="ECO:0000313" key="3">
    <source>
        <dbReference type="EMBL" id="HEA16691.1"/>
    </source>
</evidence>
<dbReference type="Gene3D" id="2.60.120.1440">
    <property type="match status" value="1"/>
</dbReference>
<gene>
    <name evidence="3" type="ORF">ENH88_09655</name>
</gene>
<dbReference type="EMBL" id="DRGM01000103">
    <property type="protein sequence ID" value="HEA16691.1"/>
    <property type="molecule type" value="Genomic_DNA"/>
</dbReference>
<dbReference type="Pfam" id="PF16220">
    <property type="entry name" value="DUF4880"/>
    <property type="match status" value="1"/>
</dbReference>
<dbReference type="InterPro" id="IPR032623">
    <property type="entry name" value="FecR_N"/>
</dbReference>
<dbReference type="GO" id="GO:0016989">
    <property type="term" value="F:sigma factor antagonist activity"/>
    <property type="evidence" value="ECO:0007669"/>
    <property type="project" value="TreeGrafter"/>
</dbReference>
<reference evidence="3" key="1">
    <citation type="journal article" date="2020" name="mSystems">
        <title>Genome- and Community-Level Interaction Insights into Carbon Utilization and Element Cycling Functions of Hydrothermarchaeota in Hydrothermal Sediment.</title>
        <authorList>
            <person name="Zhou Z."/>
            <person name="Liu Y."/>
            <person name="Xu W."/>
            <person name="Pan J."/>
            <person name="Luo Z.H."/>
            <person name="Li M."/>
        </authorList>
    </citation>
    <scope>NUCLEOTIDE SEQUENCE [LARGE SCALE GENOMIC DNA]</scope>
    <source>
        <strain evidence="3">HyVt-346</strain>
    </source>
</reference>
<dbReference type="PANTHER" id="PTHR30273:SF2">
    <property type="entry name" value="PROTEIN FECR"/>
    <property type="match status" value="1"/>
</dbReference>
<feature type="domain" description="FecR N-terminal" evidence="2">
    <location>
        <begin position="17"/>
        <end position="58"/>
    </location>
</feature>
<dbReference type="Proteomes" id="UP000886188">
    <property type="component" value="Unassembled WGS sequence"/>
</dbReference>
<organism evidence="3">
    <name type="scientific">Pseudoalteromonas prydzensis</name>
    <dbReference type="NCBI Taxonomy" id="182141"/>
    <lineage>
        <taxon>Bacteria</taxon>
        <taxon>Pseudomonadati</taxon>
        <taxon>Pseudomonadota</taxon>
        <taxon>Gammaproteobacteria</taxon>
        <taxon>Alteromonadales</taxon>
        <taxon>Pseudoalteromonadaceae</taxon>
        <taxon>Pseudoalteromonas</taxon>
    </lineage>
</organism>
<dbReference type="InterPro" id="IPR006860">
    <property type="entry name" value="FecR"/>
</dbReference>
<protein>
    <submittedName>
        <fullName evidence="3">DUF4880 domain-containing protein</fullName>
    </submittedName>
</protein>
<comment type="caution">
    <text evidence="3">The sequence shown here is derived from an EMBL/GenBank/DDBJ whole genome shotgun (WGS) entry which is preliminary data.</text>
</comment>
<proteinExistence type="predicted"/>
<dbReference type="PIRSF" id="PIRSF018266">
    <property type="entry name" value="FecR"/>
    <property type="match status" value="1"/>
</dbReference>
<name>A0A7V1CYK0_9GAMM</name>
<dbReference type="Pfam" id="PF04773">
    <property type="entry name" value="FecR"/>
    <property type="match status" value="1"/>
</dbReference>
<evidence type="ECO:0000259" key="1">
    <source>
        <dbReference type="Pfam" id="PF04773"/>
    </source>
</evidence>
<accession>A0A7V1CYK0</accession>